<dbReference type="EMBL" id="PGCI01000611">
    <property type="protein sequence ID" value="PLW24324.1"/>
    <property type="molecule type" value="Genomic_DNA"/>
</dbReference>
<accession>A0A2N5TFP2</accession>
<proteinExistence type="predicted"/>
<reference evidence="1 2" key="1">
    <citation type="submission" date="2017-11" db="EMBL/GenBank/DDBJ databases">
        <title>De novo assembly and phasing of dikaryotic genomes from two isolates of Puccinia coronata f. sp. avenae, the causal agent of oat crown rust.</title>
        <authorList>
            <person name="Miller M.E."/>
            <person name="Zhang Y."/>
            <person name="Omidvar V."/>
            <person name="Sperschneider J."/>
            <person name="Schwessinger B."/>
            <person name="Raley C."/>
            <person name="Palmer J.M."/>
            <person name="Garnica D."/>
            <person name="Upadhyaya N."/>
            <person name="Rathjen J."/>
            <person name="Taylor J.M."/>
            <person name="Park R.F."/>
            <person name="Dodds P.N."/>
            <person name="Hirsch C.D."/>
            <person name="Kianian S.F."/>
            <person name="Figueroa M."/>
        </authorList>
    </citation>
    <scope>NUCLEOTIDE SEQUENCE [LARGE SCALE GENOMIC DNA]</scope>
    <source>
        <strain evidence="1">12SD80</strain>
    </source>
</reference>
<dbReference type="AlphaFoldDB" id="A0A2N5TFP2"/>
<gene>
    <name evidence="1" type="ORF">PCASD_06550</name>
</gene>
<name>A0A2N5TFP2_9BASI</name>
<organism evidence="1 2">
    <name type="scientific">Puccinia coronata f. sp. avenae</name>
    <dbReference type="NCBI Taxonomy" id="200324"/>
    <lineage>
        <taxon>Eukaryota</taxon>
        <taxon>Fungi</taxon>
        <taxon>Dikarya</taxon>
        <taxon>Basidiomycota</taxon>
        <taxon>Pucciniomycotina</taxon>
        <taxon>Pucciniomycetes</taxon>
        <taxon>Pucciniales</taxon>
        <taxon>Pucciniaceae</taxon>
        <taxon>Puccinia</taxon>
    </lineage>
</organism>
<comment type="caution">
    <text evidence="1">The sequence shown here is derived from an EMBL/GenBank/DDBJ whole genome shotgun (WGS) entry which is preliminary data.</text>
</comment>
<dbReference type="Proteomes" id="UP000235392">
    <property type="component" value="Unassembled WGS sequence"/>
</dbReference>
<protein>
    <submittedName>
        <fullName evidence="1">Uncharacterized protein</fullName>
    </submittedName>
</protein>
<sequence length="89" mass="9772">MGFRTIPIAVIAHLPLTSESGIYPVQVENVEPLFHPPTSGLSKDHATDSDPNLVANQPMAHARAANLINWRCWFNKAKFSIQINSAPLP</sequence>
<evidence type="ECO:0000313" key="1">
    <source>
        <dbReference type="EMBL" id="PLW24324.1"/>
    </source>
</evidence>
<evidence type="ECO:0000313" key="2">
    <source>
        <dbReference type="Proteomes" id="UP000235392"/>
    </source>
</evidence>